<accession>A0ABY5VFG4</accession>
<dbReference type="InterPro" id="IPR029787">
    <property type="entry name" value="Nucleotide_cyclase"/>
</dbReference>
<organism evidence="4 5">
    <name type="scientific">Ruminococcus gauvreauii</name>
    <dbReference type="NCBI Taxonomy" id="438033"/>
    <lineage>
        <taxon>Bacteria</taxon>
        <taxon>Bacillati</taxon>
        <taxon>Bacillota</taxon>
        <taxon>Clostridia</taxon>
        <taxon>Eubacteriales</taxon>
        <taxon>Oscillospiraceae</taxon>
        <taxon>Ruminococcus</taxon>
    </lineage>
</organism>
<gene>
    <name evidence="4" type="ORF">NQ502_18605</name>
</gene>
<dbReference type="NCBIfam" id="TIGR00254">
    <property type="entry name" value="GGDEF"/>
    <property type="match status" value="1"/>
</dbReference>
<keyword evidence="5" id="KW-1185">Reference proteome</keyword>
<dbReference type="PANTHER" id="PTHR45138:SF9">
    <property type="entry name" value="DIGUANYLATE CYCLASE DGCM-RELATED"/>
    <property type="match status" value="1"/>
</dbReference>
<dbReference type="RefSeq" id="WP_028527962.1">
    <property type="nucleotide sequence ID" value="NZ_CABLBR010000006.1"/>
</dbReference>
<feature type="transmembrane region" description="Helical" evidence="2">
    <location>
        <begin position="166"/>
        <end position="185"/>
    </location>
</feature>
<dbReference type="SUPFAM" id="SSF55073">
    <property type="entry name" value="Nucleotide cyclase"/>
    <property type="match status" value="1"/>
</dbReference>
<feature type="transmembrane region" description="Helical" evidence="2">
    <location>
        <begin position="82"/>
        <end position="108"/>
    </location>
</feature>
<feature type="domain" description="GGDEF" evidence="3">
    <location>
        <begin position="276"/>
        <end position="409"/>
    </location>
</feature>
<dbReference type="Gene3D" id="3.30.70.270">
    <property type="match status" value="1"/>
</dbReference>
<dbReference type="PROSITE" id="PS50887">
    <property type="entry name" value="GGDEF"/>
    <property type="match status" value="1"/>
</dbReference>
<feature type="transmembrane region" description="Helical" evidence="2">
    <location>
        <begin position="197"/>
        <end position="217"/>
    </location>
</feature>
<keyword evidence="2" id="KW-0472">Membrane</keyword>
<reference evidence="4" key="1">
    <citation type="journal article" date="2022" name="Cell">
        <title>Design, construction, and in vivo augmentation of a complex gut microbiome.</title>
        <authorList>
            <person name="Cheng A.G."/>
            <person name="Ho P.Y."/>
            <person name="Aranda-Diaz A."/>
            <person name="Jain S."/>
            <person name="Yu F.B."/>
            <person name="Meng X."/>
            <person name="Wang M."/>
            <person name="Iakiviak M."/>
            <person name="Nagashima K."/>
            <person name="Zhao A."/>
            <person name="Murugkar P."/>
            <person name="Patil A."/>
            <person name="Atabakhsh K."/>
            <person name="Weakley A."/>
            <person name="Yan J."/>
            <person name="Brumbaugh A.R."/>
            <person name="Higginbottom S."/>
            <person name="Dimas A."/>
            <person name="Shiver A.L."/>
            <person name="Deutschbauer A."/>
            <person name="Neff N."/>
            <person name="Sonnenburg J.L."/>
            <person name="Huang K.C."/>
            <person name="Fischbach M.A."/>
        </authorList>
    </citation>
    <scope>NUCLEOTIDE SEQUENCE</scope>
    <source>
        <strain evidence="4">DSM 19829</strain>
    </source>
</reference>
<dbReference type="SMART" id="SM00267">
    <property type="entry name" value="GGDEF"/>
    <property type="match status" value="1"/>
</dbReference>
<evidence type="ECO:0000259" key="3">
    <source>
        <dbReference type="PROSITE" id="PS50887"/>
    </source>
</evidence>
<evidence type="ECO:0000313" key="4">
    <source>
        <dbReference type="EMBL" id="UWP59339.1"/>
    </source>
</evidence>
<dbReference type="Proteomes" id="UP001060164">
    <property type="component" value="Chromosome"/>
</dbReference>
<dbReference type="InterPro" id="IPR043128">
    <property type="entry name" value="Rev_trsase/Diguanyl_cyclase"/>
</dbReference>
<keyword evidence="1" id="KW-0175">Coiled coil</keyword>
<evidence type="ECO:0000256" key="2">
    <source>
        <dbReference type="SAM" id="Phobius"/>
    </source>
</evidence>
<dbReference type="CDD" id="cd01949">
    <property type="entry name" value="GGDEF"/>
    <property type="match status" value="1"/>
</dbReference>
<feature type="transmembrane region" description="Helical" evidence="2">
    <location>
        <begin position="46"/>
        <end position="70"/>
    </location>
</feature>
<dbReference type="InterPro" id="IPR000160">
    <property type="entry name" value="GGDEF_dom"/>
</dbReference>
<feature type="transmembrane region" description="Helical" evidence="2">
    <location>
        <begin position="128"/>
        <end position="145"/>
    </location>
</feature>
<keyword evidence="2" id="KW-0812">Transmembrane</keyword>
<name>A0ABY5VFG4_9FIRM</name>
<dbReference type="InterPro" id="IPR050469">
    <property type="entry name" value="Diguanylate_Cyclase"/>
</dbReference>
<dbReference type="EMBL" id="CP102290">
    <property type="protein sequence ID" value="UWP59339.1"/>
    <property type="molecule type" value="Genomic_DNA"/>
</dbReference>
<keyword evidence="2" id="KW-1133">Transmembrane helix</keyword>
<protein>
    <submittedName>
        <fullName evidence="4">GGDEF domain-containing protein</fullName>
    </submittedName>
</protein>
<proteinExistence type="predicted"/>
<dbReference type="Pfam" id="PF00990">
    <property type="entry name" value="GGDEF"/>
    <property type="match status" value="1"/>
</dbReference>
<feature type="coiled-coil region" evidence="1">
    <location>
        <begin position="222"/>
        <end position="253"/>
    </location>
</feature>
<evidence type="ECO:0000313" key="5">
    <source>
        <dbReference type="Proteomes" id="UP001060164"/>
    </source>
</evidence>
<dbReference type="PANTHER" id="PTHR45138">
    <property type="entry name" value="REGULATORY COMPONENTS OF SENSORY TRANSDUCTION SYSTEM"/>
    <property type="match status" value="1"/>
</dbReference>
<evidence type="ECO:0000256" key="1">
    <source>
        <dbReference type="SAM" id="Coils"/>
    </source>
</evidence>
<sequence>MHLLLLTAAAYFYFNQRYFCMAEKFCEMQSPRRLFVPLCFVVNYSFFYLCSVLEFPLTVNWFLFAFLLFFETLLYNKGEKRCALFAALLGILYGLASNIFCRSIAAIVMDKPLQHFDNHVSSTANLKGIPVFLGFMLTGLIMQLLSGQVFTERMRRILRHPWHQAFLLEMMAGLFFYMFLNLLLYSTPLNDVFLKVWSIKSCMFSIVGLYIAVRYTIRICDMEDYREKNRSIQRMLEERRREEEELRQQAAADPLTGLYNRQYADEKIESMLKQKIPFTVCFLDLDGLKYVNDQFGHEEGDHYILTATDHIQRSCRCGKDLLCRYGGDEFLILFEGLLAEKAEEKAEAINRDLGRIGCDGDFPYSMSLSCGVVESPSYSDGAAMIQEADRKMYEQKRKKRRARDQSLVP</sequence>